<dbReference type="STRING" id="1136941.ACH46_09920"/>
<feature type="compositionally biased region" description="Basic and acidic residues" evidence="1">
    <location>
        <begin position="63"/>
        <end position="74"/>
    </location>
</feature>
<accession>A0A0N9NCG1</accession>
<feature type="region of interest" description="Disordered" evidence="1">
    <location>
        <begin position="1"/>
        <end position="98"/>
    </location>
</feature>
<organism evidence="2 3">
    <name type="scientific">Gordonia phthalatica</name>
    <dbReference type="NCBI Taxonomy" id="1136941"/>
    <lineage>
        <taxon>Bacteria</taxon>
        <taxon>Bacillati</taxon>
        <taxon>Actinomycetota</taxon>
        <taxon>Actinomycetes</taxon>
        <taxon>Mycobacteriales</taxon>
        <taxon>Gordoniaceae</taxon>
        <taxon>Gordonia</taxon>
    </lineage>
</organism>
<dbReference type="EMBL" id="CP011853">
    <property type="protein sequence ID" value="ALG84752.1"/>
    <property type="molecule type" value="Genomic_DNA"/>
</dbReference>
<evidence type="ECO:0000313" key="3">
    <source>
        <dbReference type="Proteomes" id="UP000063789"/>
    </source>
</evidence>
<keyword evidence="3" id="KW-1185">Reference proteome</keyword>
<name>A0A0N9NCG1_9ACTN</name>
<dbReference type="KEGG" id="goq:ACH46_09920"/>
<sequence length="98" mass="10729">MSSRGGVKVPTGGNAFARRTSPRAPAQQCGDEQTSVRSRGRRSQSGYERTTAAPADCLSRVHGAKERRCSRESWRSVARSPPATTSRKPHVFESAARW</sequence>
<evidence type="ECO:0000313" key="2">
    <source>
        <dbReference type="EMBL" id="ALG84752.1"/>
    </source>
</evidence>
<dbReference type="Proteomes" id="UP000063789">
    <property type="component" value="Chromosome"/>
</dbReference>
<protein>
    <submittedName>
        <fullName evidence="2">Uncharacterized protein</fullName>
    </submittedName>
</protein>
<dbReference type="AlphaFoldDB" id="A0A0N9NCG1"/>
<reference evidence="2 3" key="2">
    <citation type="journal article" date="2017" name="Int. J. Syst. Evol. Microbiol.">
        <title>Gordonia phthalatica sp. nov., a di-n-butyl phthalate-degrading bacterium isolated from activated sludge.</title>
        <authorList>
            <person name="Jin D."/>
            <person name="Kong X."/>
            <person name="Jia M."/>
            <person name="Yu X."/>
            <person name="Wang X."/>
            <person name="Zhuang X."/>
            <person name="Deng Y."/>
            <person name="Bai Z."/>
        </authorList>
    </citation>
    <scope>NUCLEOTIDE SEQUENCE [LARGE SCALE GENOMIC DNA]</scope>
    <source>
        <strain evidence="2 3">QH-11</strain>
    </source>
</reference>
<reference evidence="3" key="1">
    <citation type="submission" date="2015-06" db="EMBL/GenBank/DDBJ databases">
        <title>Complete genome sequence and metabolic analysis of phthalate degradation pathway in Gordonia sp. QH-11.</title>
        <authorList>
            <person name="Jin D."/>
            <person name="Kong X."/>
            <person name="Bai Z."/>
        </authorList>
    </citation>
    <scope>NUCLEOTIDE SEQUENCE [LARGE SCALE GENOMIC DNA]</scope>
    <source>
        <strain evidence="3">QH-11</strain>
    </source>
</reference>
<proteinExistence type="predicted"/>
<evidence type="ECO:0000256" key="1">
    <source>
        <dbReference type="SAM" id="MobiDB-lite"/>
    </source>
</evidence>
<gene>
    <name evidence="2" type="ORF">ACH46_09920</name>
</gene>